<proteinExistence type="predicted"/>
<organism evidence="2 3">
    <name type="scientific">Macrococcus equipercicus</name>
    <dbReference type="NCBI Taxonomy" id="69967"/>
    <lineage>
        <taxon>Bacteria</taxon>
        <taxon>Bacillati</taxon>
        <taxon>Bacillota</taxon>
        <taxon>Bacilli</taxon>
        <taxon>Bacillales</taxon>
        <taxon>Staphylococcaceae</taxon>
        <taxon>Macrococcus</taxon>
    </lineage>
</organism>
<dbReference type="EMBL" id="CP073809">
    <property type="protein sequence ID" value="UTH13612.1"/>
    <property type="molecule type" value="Genomic_DNA"/>
</dbReference>
<evidence type="ECO:0000313" key="2">
    <source>
        <dbReference type="EMBL" id="UTH13612.1"/>
    </source>
</evidence>
<feature type="compositionally biased region" description="Basic and acidic residues" evidence="1">
    <location>
        <begin position="1"/>
        <end position="24"/>
    </location>
</feature>
<dbReference type="KEGG" id="mequ:KFV11_10375"/>
<sequence length="45" mass="5424">MTEKDEFREEQDTPSVSHHDDKQDTNQLEQLIDDLFDEDDQKRSD</sequence>
<gene>
    <name evidence="2" type="ORF">KFV11_10375</name>
</gene>
<reference evidence="2" key="1">
    <citation type="submission" date="2021-04" db="EMBL/GenBank/DDBJ databases">
        <title>Complete Genome Sequences of Macrococcus spp. from dog and cattle.</title>
        <authorList>
            <person name="Schwendener S."/>
            <person name="Perreten V."/>
        </authorList>
    </citation>
    <scope>NUCLEOTIDE SEQUENCE</scope>
    <source>
        <strain evidence="2">Epi0143-OL</strain>
    </source>
</reference>
<evidence type="ECO:0000256" key="1">
    <source>
        <dbReference type="SAM" id="MobiDB-lite"/>
    </source>
</evidence>
<dbReference type="Proteomes" id="UP001057381">
    <property type="component" value="Chromosome"/>
</dbReference>
<feature type="region of interest" description="Disordered" evidence="1">
    <location>
        <begin position="1"/>
        <end position="45"/>
    </location>
</feature>
<protein>
    <submittedName>
        <fullName evidence="2">Uncharacterized protein</fullName>
    </submittedName>
</protein>
<name>A0A9Q9BWA2_9STAP</name>
<evidence type="ECO:0000313" key="3">
    <source>
        <dbReference type="Proteomes" id="UP001057381"/>
    </source>
</evidence>
<dbReference type="RefSeq" id="WP_254249886.1">
    <property type="nucleotide sequence ID" value="NZ_CP073809.1"/>
</dbReference>
<accession>A0A9Q9BWA2</accession>
<dbReference type="AlphaFoldDB" id="A0A9Q9BWA2"/>